<dbReference type="EMBL" id="JAUOZS010000001">
    <property type="protein sequence ID" value="MDT8900355.1"/>
    <property type="molecule type" value="Genomic_DNA"/>
</dbReference>
<organism evidence="1 2">
    <name type="scientific">Anaeroselena agilis</name>
    <dbReference type="NCBI Taxonomy" id="3063788"/>
    <lineage>
        <taxon>Bacteria</taxon>
        <taxon>Bacillati</taxon>
        <taxon>Bacillota</taxon>
        <taxon>Negativicutes</taxon>
        <taxon>Acetonemataceae</taxon>
        <taxon>Anaeroselena</taxon>
    </lineage>
</organism>
<proteinExistence type="predicted"/>
<evidence type="ECO:0000313" key="1">
    <source>
        <dbReference type="EMBL" id="MDT8900355.1"/>
    </source>
</evidence>
<evidence type="ECO:0000313" key="2">
    <source>
        <dbReference type="Proteomes" id="UP001254848"/>
    </source>
</evidence>
<comment type="caution">
    <text evidence="1">The sequence shown here is derived from an EMBL/GenBank/DDBJ whole genome shotgun (WGS) entry which is preliminary data.</text>
</comment>
<gene>
    <name evidence="1" type="ORF">Q4T40_03755</name>
</gene>
<dbReference type="RefSeq" id="WP_413778905.1">
    <property type="nucleotide sequence ID" value="NZ_JAUOZS010000001.1"/>
</dbReference>
<protein>
    <submittedName>
        <fullName evidence="1">Uncharacterized protein</fullName>
    </submittedName>
</protein>
<reference evidence="1 2" key="1">
    <citation type="submission" date="2023-07" db="EMBL/GenBank/DDBJ databases">
        <title>The novel representative of Negativicutes class, Anaeroselena agilis gen. nov. sp. nov.</title>
        <authorList>
            <person name="Prokofeva M.I."/>
            <person name="Elcheninov A.G."/>
            <person name="Klyukina A."/>
            <person name="Kublanov I.V."/>
            <person name="Frolov E.N."/>
            <person name="Podosokorskaya O.A."/>
        </authorList>
    </citation>
    <scope>NUCLEOTIDE SEQUENCE [LARGE SCALE GENOMIC DNA]</scope>
    <source>
        <strain evidence="1 2">4137-cl</strain>
    </source>
</reference>
<dbReference type="Proteomes" id="UP001254848">
    <property type="component" value="Unassembled WGS sequence"/>
</dbReference>
<name>A0ABU3NV97_9FIRM</name>
<keyword evidence="2" id="KW-1185">Reference proteome</keyword>
<sequence>MEFKFTTYEPKKRTKAKQVEPLAEVKTNGRIVFNKLAAALLENKPYCMLAYDKENKAIGILPIDAKELNAFAIRHTNSGAYVGAKKFLKDTGLLPSANVAHTPVKAGQYIAVKL</sequence>
<accession>A0ABU3NV97</accession>